<sequence length="204" mass="22368">MVDKTDFKDGRIINGSVVEPSRDLMTDNGFGESRRLRVDVGDTDFFAGRKFRDYIPLAVPVAGPSIKFRFSSPINFILWAQDLDLTQGALDLRVYTGSTTSGTWVDRVPIGINRMTDRPQPYYEPQCRLALGGGFTGGTEVDMMLLRASAANNSASNVGDKFSERGLPPGIYYGELKTLTGGVAVSDAAQGKYNLEWAERPPFV</sequence>
<protein>
    <submittedName>
        <fullName evidence="2">Uncharacterized protein</fullName>
    </submittedName>
</protein>
<name>A0A6M3MD48_9ZZZZ</name>
<dbReference type="AlphaFoldDB" id="A0A6M3MD48"/>
<organism evidence="2">
    <name type="scientific">viral metagenome</name>
    <dbReference type="NCBI Taxonomy" id="1070528"/>
    <lineage>
        <taxon>unclassified sequences</taxon>
        <taxon>metagenomes</taxon>
        <taxon>organismal metagenomes</taxon>
    </lineage>
</organism>
<evidence type="ECO:0000313" key="2">
    <source>
        <dbReference type="EMBL" id="QJB05148.1"/>
    </source>
</evidence>
<accession>A0A6M3MD48</accession>
<dbReference type="EMBL" id="MT143895">
    <property type="protein sequence ID" value="QJB05148.1"/>
    <property type="molecule type" value="Genomic_DNA"/>
</dbReference>
<gene>
    <name evidence="1" type="ORF">MM171A00126_0084</name>
    <name evidence="2" type="ORF">MM171B00120_0044</name>
</gene>
<proteinExistence type="predicted"/>
<reference evidence="2" key="1">
    <citation type="submission" date="2020-03" db="EMBL/GenBank/DDBJ databases">
        <title>The deep terrestrial virosphere.</title>
        <authorList>
            <person name="Holmfeldt K."/>
            <person name="Nilsson E."/>
            <person name="Simone D."/>
            <person name="Lopez-Fernandez M."/>
            <person name="Wu X."/>
            <person name="de Brujin I."/>
            <person name="Lundin D."/>
            <person name="Andersson A."/>
            <person name="Bertilsson S."/>
            <person name="Dopson M."/>
        </authorList>
    </citation>
    <scope>NUCLEOTIDE SEQUENCE</scope>
    <source>
        <strain evidence="1">MM171A00126</strain>
        <strain evidence="2">MM171B00120</strain>
    </source>
</reference>
<evidence type="ECO:0000313" key="1">
    <source>
        <dbReference type="EMBL" id="QJB01244.1"/>
    </source>
</evidence>
<dbReference type="EMBL" id="MT143706">
    <property type="protein sequence ID" value="QJB01244.1"/>
    <property type="molecule type" value="Genomic_DNA"/>
</dbReference>